<reference evidence="6 7" key="1">
    <citation type="submission" date="2018-07" db="EMBL/GenBank/DDBJ databases">
        <title>Complete genome sequencing of Ornithinimicrobium sp. AMA3305.</title>
        <authorList>
            <person name="Bae J.-W."/>
        </authorList>
    </citation>
    <scope>NUCLEOTIDE SEQUENCE [LARGE SCALE GENOMIC DNA]</scope>
    <source>
        <strain evidence="6 7">AMA3305</strain>
    </source>
</reference>
<dbReference type="Pfam" id="PF09278">
    <property type="entry name" value="MerR-DNA-bind"/>
    <property type="match status" value="1"/>
</dbReference>
<gene>
    <name evidence="6" type="ORF">DV701_17920</name>
</gene>
<dbReference type="Proteomes" id="UP000253790">
    <property type="component" value="Chromosome"/>
</dbReference>
<dbReference type="Pfam" id="PF00376">
    <property type="entry name" value="MerR"/>
    <property type="match status" value="1"/>
</dbReference>
<dbReference type="EMBL" id="CP031229">
    <property type="protein sequence ID" value="AXH97738.1"/>
    <property type="molecule type" value="Genomic_DNA"/>
</dbReference>
<dbReference type="PROSITE" id="PS50937">
    <property type="entry name" value="HTH_MERR_2"/>
    <property type="match status" value="1"/>
</dbReference>
<dbReference type="GO" id="GO:0003677">
    <property type="term" value="F:DNA binding"/>
    <property type="evidence" value="ECO:0007669"/>
    <property type="project" value="UniProtKB-KW"/>
</dbReference>
<keyword evidence="1" id="KW-0805">Transcription regulation</keyword>
<organism evidence="6 7">
    <name type="scientific">Ornithinimicrobium avium</name>
    <dbReference type="NCBI Taxonomy" id="2283195"/>
    <lineage>
        <taxon>Bacteria</taxon>
        <taxon>Bacillati</taxon>
        <taxon>Actinomycetota</taxon>
        <taxon>Actinomycetes</taxon>
        <taxon>Micrococcales</taxon>
        <taxon>Ornithinimicrobiaceae</taxon>
        <taxon>Ornithinimicrobium</taxon>
    </lineage>
</organism>
<dbReference type="PANTHER" id="PTHR30204">
    <property type="entry name" value="REDOX-CYCLING DRUG-SENSING TRANSCRIPTIONAL ACTIVATOR SOXR"/>
    <property type="match status" value="1"/>
</dbReference>
<dbReference type="AlphaFoldDB" id="A0A345NRT0"/>
<dbReference type="CDD" id="cd04776">
    <property type="entry name" value="HTH_GnyR"/>
    <property type="match status" value="1"/>
</dbReference>
<keyword evidence="7" id="KW-1185">Reference proteome</keyword>
<name>A0A345NRT0_9MICO</name>
<dbReference type="InterPro" id="IPR047057">
    <property type="entry name" value="MerR_fam"/>
</dbReference>
<evidence type="ECO:0000256" key="2">
    <source>
        <dbReference type="ARBA" id="ARBA00023125"/>
    </source>
</evidence>
<evidence type="ECO:0000259" key="5">
    <source>
        <dbReference type="PROSITE" id="PS50937"/>
    </source>
</evidence>
<dbReference type="Gene3D" id="1.10.1660.10">
    <property type="match status" value="1"/>
</dbReference>
<dbReference type="SMART" id="SM00422">
    <property type="entry name" value="HTH_MERR"/>
    <property type="match status" value="1"/>
</dbReference>
<evidence type="ECO:0000256" key="1">
    <source>
        <dbReference type="ARBA" id="ARBA00023015"/>
    </source>
</evidence>
<dbReference type="OrthoDB" id="9809391at2"/>
<dbReference type="KEGG" id="orn:DV701_17920"/>
<keyword evidence="4" id="KW-0175">Coiled coil</keyword>
<dbReference type="SUPFAM" id="SSF46955">
    <property type="entry name" value="Putative DNA-binding domain"/>
    <property type="match status" value="1"/>
</dbReference>
<dbReference type="PANTHER" id="PTHR30204:SF58">
    <property type="entry name" value="HTH-TYPE TRANSCRIPTIONAL REGULATOR YFMP"/>
    <property type="match status" value="1"/>
</dbReference>
<dbReference type="InterPro" id="IPR009061">
    <property type="entry name" value="DNA-bd_dom_put_sf"/>
</dbReference>
<accession>A0A345NRT0</accession>
<proteinExistence type="predicted"/>
<feature type="domain" description="HTH merR-type" evidence="5">
    <location>
        <begin position="22"/>
        <end position="89"/>
    </location>
</feature>
<keyword evidence="3" id="KW-0804">Transcription</keyword>
<evidence type="ECO:0000256" key="3">
    <source>
        <dbReference type="ARBA" id="ARBA00023163"/>
    </source>
</evidence>
<dbReference type="GO" id="GO:0003700">
    <property type="term" value="F:DNA-binding transcription factor activity"/>
    <property type="evidence" value="ECO:0007669"/>
    <property type="project" value="InterPro"/>
</dbReference>
<feature type="coiled-coil region" evidence="4">
    <location>
        <begin position="111"/>
        <end position="141"/>
    </location>
</feature>
<dbReference type="InterPro" id="IPR000551">
    <property type="entry name" value="MerR-type_HTH_dom"/>
</dbReference>
<evidence type="ECO:0000256" key="4">
    <source>
        <dbReference type="SAM" id="Coils"/>
    </source>
</evidence>
<protein>
    <submittedName>
        <fullName evidence="6">MerR family DNA-binding transcriptional regulator</fullName>
    </submittedName>
</protein>
<evidence type="ECO:0000313" key="7">
    <source>
        <dbReference type="Proteomes" id="UP000253790"/>
    </source>
</evidence>
<dbReference type="InterPro" id="IPR015358">
    <property type="entry name" value="Tscrpt_reg_MerR_DNA-bd"/>
</dbReference>
<keyword evidence="2 6" id="KW-0238">DNA-binding</keyword>
<evidence type="ECO:0000313" key="6">
    <source>
        <dbReference type="EMBL" id="AXH97738.1"/>
    </source>
</evidence>
<sequence>MGAPVLDVRTTVPDQIDETDPTWTIAQMADDFDVTHRALRHYEHLGLLSPERDGQRRLYHRRERTRLALVLRGRRLGFPLEEISTILGMYDDQPGEAGQLRYLLGQIDDRRVDLEGRRRDIEDSLRELEELERRCQEDLRGLAAG</sequence>